<dbReference type="EMBL" id="JBHSBB010000008">
    <property type="protein sequence ID" value="MFC4031634.1"/>
    <property type="molecule type" value="Genomic_DNA"/>
</dbReference>
<dbReference type="Gene3D" id="1.20.140.10">
    <property type="entry name" value="Butyryl-CoA Dehydrogenase, subunit A, domain 3"/>
    <property type="match status" value="1"/>
</dbReference>
<evidence type="ECO:0000313" key="3">
    <source>
        <dbReference type="EMBL" id="MFC4031634.1"/>
    </source>
</evidence>
<evidence type="ECO:0000259" key="2">
    <source>
        <dbReference type="Pfam" id="PF08028"/>
    </source>
</evidence>
<dbReference type="PIRSF" id="PIRSF016578">
    <property type="entry name" value="HsaA"/>
    <property type="match status" value="1"/>
</dbReference>
<dbReference type="SUPFAM" id="SSF56645">
    <property type="entry name" value="Acyl-CoA dehydrogenase NM domain-like"/>
    <property type="match status" value="1"/>
</dbReference>
<dbReference type="Pfam" id="PF08028">
    <property type="entry name" value="Acyl-CoA_dh_2"/>
    <property type="match status" value="1"/>
</dbReference>
<sequence>MLEQAPAGTGVAAAAKDVAAVAERFAAEGDSRRRLHPEVAEALLRGGFARHFVPTDSGGEAAGFQELTGAVATIGEVCAATAWCASLAANLARMAAFLPAEGYREIWAGGPDVLVVGSLAPVGRAQPEAGGWRLTGQWPYISAVDFSDWALVCAMVPTGGGRPEAKCFAVPRSAYSVVETWNSVGMRATGSNHLVVDDVFVPAARTFDRADLLAGRPVDATAACHTVPLEAANGLSFAAPVLGAARGALAAWSEHIGAKVRAAASRPNAPGPSRNWYALALARSSGEIDAAQLLVQRVAEVADLGAAGTPMTTTRNLRDCAFAVETLVTAVNRLYQTAGTTGQASAGPLERVWRDVNSASSHVALQFEPAANAYAGRRLWAS</sequence>
<dbReference type="PANTHER" id="PTHR43884:SF12">
    <property type="entry name" value="ISOVALERYL-COA DEHYDROGENASE, MITOCHONDRIAL-RELATED"/>
    <property type="match status" value="1"/>
</dbReference>
<accession>A0ABV8HMV7</accession>
<keyword evidence="4" id="KW-1185">Reference proteome</keyword>
<dbReference type="Gene3D" id="1.10.540.10">
    <property type="entry name" value="Acyl-CoA dehydrogenase/oxidase, N-terminal domain"/>
    <property type="match status" value="1"/>
</dbReference>
<name>A0ABV8HMV7_9ACTN</name>
<dbReference type="InterPro" id="IPR009100">
    <property type="entry name" value="AcylCoA_DH/oxidase_NM_dom_sf"/>
</dbReference>
<gene>
    <name evidence="3" type="ORF">ACFO3J_09105</name>
</gene>
<feature type="domain" description="Acyl-CoA dehydrogenase C-terminal" evidence="2">
    <location>
        <begin position="236"/>
        <end position="366"/>
    </location>
</feature>
<dbReference type="PANTHER" id="PTHR43884">
    <property type="entry name" value="ACYL-COA DEHYDROGENASE"/>
    <property type="match status" value="1"/>
</dbReference>
<dbReference type="Gene3D" id="2.40.110.10">
    <property type="entry name" value="Butyryl-CoA Dehydrogenase, subunit A, domain 2"/>
    <property type="match status" value="1"/>
</dbReference>
<protein>
    <submittedName>
        <fullName evidence="3">Acyl-CoA dehydrogenase family protein</fullName>
    </submittedName>
</protein>
<keyword evidence="1" id="KW-0560">Oxidoreductase</keyword>
<comment type="caution">
    <text evidence="3">The sequence shown here is derived from an EMBL/GenBank/DDBJ whole genome shotgun (WGS) entry which is preliminary data.</text>
</comment>
<dbReference type="Proteomes" id="UP001595765">
    <property type="component" value="Unassembled WGS sequence"/>
</dbReference>
<dbReference type="InterPro" id="IPR013107">
    <property type="entry name" value="Acyl-CoA_DH_C"/>
</dbReference>
<organism evidence="3 4">
    <name type="scientific">Streptomyces polygonati</name>
    <dbReference type="NCBI Taxonomy" id="1617087"/>
    <lineage>
        <taxon>Bacteria</taxon>
        <taxon>Bacillati</taxon>
        <taxon>Actinomycetota</taxon>
        <taxon>Actinomycetes</taxon>
        <taxon>Kitasatosporales</taxon>
        <taxon>Streptomycetaceae</taxon>
        <taxon>Streptomyces</taxon>
    </lineage>
</organism>
<dbReference type="RefSeq" id="WP_386427927.1">
    <property type="nucleotide sequence ID" value="NZ_JBHSBB010000008.1"/>
</dbReference>
<evidence type="ECO:0000256" key="1">
    <source>
        <dbReference type="ARBA" id="ARBA00023002"/>
    </source>
</evidence>
<proteinExistence type="predicted"/>
<dbReference type="InterPro" id="IPR046373">
    <property type="entry name" value="Acyl-CoA_Oxase/DH_mid-dom_sf"/>
</dbReference>
<evidence type="ECO:0000313" key="4">
    <source>
        <dbReference type="Proteomes" id="UP001595765"/>
    </source>
</evidence>
<dbReference type="InterPro" id="IPR037069">
    <property type="entry name" value="AcylCoA_DH/ox_N_sf"/>
</dbReference>
<reference evidence="4" key="1">
    <citation type="journal article" date="2019" name="Int. J. Syst. Evol. Microbiol.">
        <title>The Global Catalogue of Microorganisms (GCM) 10K type strain sequencing project: providing services to taxonomists for standard genome sequencing and annotation.</title>
        <authorList>
            <consortium name="The Broad Institute Genomics Platform"/>
            <consortium name="The Broad Institute Genome Sequencing Center for Infectious Disease"/>
            <person name="Wu L."/>
            <person name="Ma J."/>
        </authorList>
    </citation>
    <scope>NUCLEOTIDE SEQUENCE [LARGE SCALE GENOMIC DNA]</scope>
    <source>
        <strain evidence="4">CGMCC 4.7237</strain>
    </source>
</reference>
<dbReference type="SUPFAM" id="SSF47203">
    <property type="entry name" value="Acyl-CoA dehydrogenase C-terminal domain-like"/>
    <property type="match status" value="1"/>
</dbReference>
<dbReference type="InterPro" id="IPR036250">
    <property type="entry name" value="AcylCo_DH-like_C"/>
</dbReference>